<dbReference type="OrthoDB" id="5420863at2"/>
<proteinExistence type="predicted"/>
<keyword evidence="1" id="KW-1133">Transmembrane helix</keyword>
<dbReference type="Proteomes" id="UP000427906">
    <property type="component" value="Chromosome"/>
</dbReference>
<dbReference type="AlphaFoldDB" id="A0A5K7Z0Z1"/>
<dbReference type="EMBL" id="AP021874">
    <property type="protein sequence ID" value="BBO70477.1"/>
    <property type="molecule type" value="Genomic_DNA"/>
</dbReference>
<evidence type="ECO:0000256" key="1">
    <source>
        <dbReference type="SAM" id="Phobius"/>
    </source>
</evidence>
<name>A0A5K7Z0Z1_9BACT</name>
<dbReference type="RefSeq" id="WP_155318422.1">
    <property type="nucleotide sequence ID" value="NZ_AP021874.1"/>
</dbReference>
<evidence type="ECO:0000313" key="3">
    <source>
        <dbReference type="Proteomes" id="UP000427906"/>
    </source>
</evidence>
<keyword evidence="3" id="KW-1185">Reference proteome</keyword>
<sequence>MTLSRLKPAVPKCWLFAASGVMWSAVGLMMCLTGIGWLVPEGFVRGAGFELLGLLLAWLAVRRGFGGIARKNIRRLRRLPDRGCFFAFQAWKSYLLIMIMIALGIALRHSPVPPPFLAVVYTAVGGALFLASFHYYRHLVRLMRTLARRRAGRRPFS</sequence>
<accession>A0A5K7Z0Z1</accession>
<keyword evidence="1" id="KW-0812">Transmembrane</keyword>
<protein>
    <submittedName>
        <fullName evidence="2">Uncharacterized protein</fullName>
    </submittedName>
</protein>
<keyword evidence="1" id="KW-0472">Membrane</keyword>
<reference evidence="2 3" key="1">
    <citation type="submission" date="2019-11" db="EMBL/GenBank/DDBJ databases">
        <title>Comparative genomics of hydrocarbon-degrading Desulfosarcina strains.</title>
        <authorList>
            <person name="Watanabe M."/>
            <person name="Kojima H."/>
            <person name="Fukui M."/>
        </authorList>
    </citation>
    <scope>NUCLEOTIDE SEQUENCE [LARGE SCALE GENOMIC DNA]</scope>
    <source>
        <strain evidence="2 3">PL12</strain>
    </source>
</reference>
<dbReference type="KEGG" id="dalk:DSCA_44070"/>
<feature type="transmembrane region" description="Helical" evidence="1">
    <location>
        <begin position="12"/>
        <end position="37"/>
    </location>
</feature>
<organism evidence="2 3">
    <name type="scientific">Desulfosarcina alkanivorans</name>
    <dbReference type="NCBI Taxonomy" id="571177"/>
    <lineage>
        <taxon>Bacteria</taxon>
        <taxon>Pseudomonadati</taxon>
        <taxon>Thermodesulfobacteriota</taxon>
        <taxon>Desulfobacteria</taxon>
        <taxon>Desulfobacterales</taxon>
        <taxon>Desulfosarcinaceae</taxon>
        <taxon>Desulfosarcina</taxon>
    </lineage>
</organism>
<feature type="transmembrane region" description="Helical" evidence="1">
    <location>
        <begin position="82"/>
        <end position="106"/>
    </location>
</feature>
<evidence type="ECO:0000313" key="2">
    <source>
        <dbReference type="EMBL" id="BBO70477.1"/>
    </source>
</evidence>
<feature type="transmembrane region" description="Helical" evidence="1">
    <location>
        <begin position="118"/>
        <end position="136"/>
    </location>
</feature>
<feature type="transmembrane region" description="Helical" evidence="1">
    <location>
        <begin position="43"/>
        <end position="61"/>
    </location>
</feature>
<gene>
    <name evidence="2" type="ORF">DSCA_44070</name>
</gene>